<accession>A0A438KJD1</accession>
<dbReference type="EMBL" id="QGNW01000005">
    <property type="protein sequence ID" value="RVX21301.1"/>
    <property type="molecule type" value="Genomic_DNA"/>
</dbReference>
<evidence type="ECO:0000313" key="2">
    <source>
        <dbReference type="Proteomes" id="UP000288805"/>
    </source>
</evidence>
<comment type="caution">
    <text evidence="1">The sequence shown here is derived from an EMBL/GenBank/DDBJ whole genome shotgun (WGS) entry which is preliminary data.</text>
</comment>
<protein>
    <submittedName>
        <fullName evidence="1">Uncharacterized protein</fullName>
    </submittedName>
</protein>
<dbReference type="Gene3D" id="3.30.559.10">
    <property type="entry name" value="Chloramphenicol acetyltransferase-like domain"/>
    <property type="match status" value="1"/>
</dbReference>
<dbReference type="InterPro" id="IPR023213">
    <property type="entry name" value="CAT-like_dom_sf"/>
</dbReference>
<gene>
    <name evidence="1" type="ORF">CK203_001735</name>
</gene>
<reference evidence="1 2" key="1">
    <citation type="journal article" date="2018" name="PLoS Genet.">
        <title>Population sequencing reveals clonal diversity and ancestral inbreeding in the grapevine cultivar Chardonnay.</title>
        <authorList>
            <person name="Roach M.J."/>
            <person name="Johnson D.L."/>
            <person name="Bohlmann J."/>
            <person name="van Vuuren H.J."/>
            <person name="Jones S.J."/>
            <person name="Pretorius I.S."/>
            <person name="Schmidt S.A."/>
            <person name="Borneman A.R."/>
        </authorList>
    </citation>
    <scope>NUCLEOTIDE SEQUENCE [LARGE SCALE GENOMIC DNA]</scope>
    <source>
        <strain evidence="2">cv. Chardonnay</strain>
        <tissue evidence="1">Leaf</tissue>
    </source>
</reference>
<organism evidence="1 2">
    <name type="scientific">Vitis vinifera</name>
    <name type="common">Grape</name>
    <dbReference type="NCBI Taxonomy" id="29760"/>
    <lineage>
        <taxon>Eukaryota</taxon>
        <taxon>Viridiplantae</taxon>
        <taxon>Streptophyta</taxon>
        <taxon>Embryophyta</taxon>
        <taxon>Tracheophyta</taxon>
        <taxon>Spermatophyta</taxon>
        <taxon>Magnoliopsida</taxon>
        <taxon>eudicotyledons</taxon>
        <taxon>Gunneridae</taxon>
        <taxon>Pentapetalae</taxon>
        <taxon>rosids</taxon>
        <taxon>Vitales</taxon>
        <taxon>Vitaceae</taxon>
        <taxon>Viteae</taxon>
        <taxon>Vitis</taxon>
    </lineage>
</organism>
<dbReference type="AlphaFoldDB" id="A0A438KJD1"/>
<sequence>MSNSPRFNVYGTDYGWERPVAVRTDVAANVTGKTTVFQGLKNEVLTLKLAYRRRPWKL</sequence>
<proteinExistence type="predicted"/>
<name>A0A438KJD1_VITVI</name>
<evidence type="ECO:0000313" key="1">
    <source>
        <dbReference type="EMBL" id="RVX21301.1"/>
    </source>
</evidence>
<dbReference type="Proteomes" id="UP000288805">
    <property type="component" value="Unassembled WGS sequence"/>
</dbReference>